<dbReference type="InterPro" id="IPR001126">
    <property type="entry name" value="UmuC"/>
</dbReference>
<keyword evidence="10" id="KW-0808">Transferase</keyword>
<comment type="catalytic activity">
    <reaction evidence="7">
        <text>DNA(n) + a 2'-deoxyribonucleoside 5'-triphosphate = DNA(n+1) + diphosphate</text>
        <dbReference type="Rhea" id="RHEA:22508"/>
        <dbReference type="Rhea" id="RHEA-COMP:17339"/>
        <dbReference type="Rhea" id="RHEA-COMP:17340"/>
        <dbReference type="ChEBI" id="CHEBI:33019"/>
        <dbReference type="ChEBI" id="CHEBI:61560"/>
        <dbReference type="ChEBI" id="CHEBI:173112"/>
        <dbReference type="EC" id="2.7.7.7"/>
    </reaction>
</comment>
<dbReference type="Gene3D" id="3.30.70.270">
    <property type="match status" value="1"/>
</dbReference>
<comment type="subunit">
    <text evidence="3">Monomer.</text>
</comment>
<keyword evidence="5" id="KW-0227">DNA damage</keyword>
<evidence type="ECO:0000256" key="7">
    <source>
        <dbReference type="ARBA" id="ARBA00049244"/>
    </source>
</evidence>
<evidence type="ECO:0000259" key="8">
    <source>
        <dbReference type="Pfam" id="PF00817"/>
    </source>
</evidence>
<comment type="caution">
    <text evidence="10">The sequence shown here is derived from an EMBL/GenBank/DDBJ whole genome shotgun (WGS) entry which is preliminary data.</text>
</comment>
<protein>
    <recommendedName>
        <fullName evidence="4">DNA-directed DNA polymerase</fullName>
        <ecNumber evidence="4">2.7.7.7</ecNumber>
    </recommendedName>
</protein>
<dbReference type="Pfam" id="PF11799">
    <property type="entry name" value="IMS_C"/>
    <property type="match status" value="1"/>
</dbReference>
<dbReference type="InterPro" id="IPR043128">
    <property type="entry name" value="Rev_trsase/Diguanyl_cyclase"/>
</dbReference>
<dbReference type="Proteomes" id="UP000019849">
    <property type="component" value="Unassembled WGS sequence"/>
</dbReference>
<dbReference type="RefSeq" id="WP_035027843.1">
    <property type="nucleotide sequence ID" value="NZ_KK073892.1"/>
</dbReference>
<dbReference type="HOGENOM" id="CLU_028184_1_1_5"/>
<dbReference type="GO" id="GO:0016740">
    <property type="term" value="F:transferase activity"/>
    <property type="evidence" value="ECO:0007669"/>
    <property type="project" value="UniProtKB-KW"/>
</dbReference>
<feature type="domain" description="UmuC" evidence="8">
    <location>
        <begin position="30"/>
        <end position="155"/>
    </location>
</feature>
<sequence length="507" mass="55806">MTRVVSLFLPRWPTDRLRRKSGAASPPCDAPLILAGRDSRRRVVAALDANAETLGLRPGMPVAKAQALAPGLVIMEADPRADAEGLQKLALWALQRISPIVMADAPDGLVIDTTGADHLHGGEAVMLDTLVERFAAAGVEARAAIADSWGAAHAAARFLSRPTSVVPSGGLDPMLRPLPIAALRLDAVTVASLRTLGFERIGDLMDQPRAPLTLRFGPQTGRRLDQALGRAAEPIEPFRETTITEVRRVFAEPIGAAETITRYTARLVEALCIELEGRGLGARRLDLLFHRVDNTRQAVRVGTAQPVRDVKRLTRLLCDKIETIDPGFGIEIMDLAAVMAEPLETRQTVSSLVEESDPDISSLIDVLANRVGEHRLCRFTPVASDVPERSVASIPPLAPETGATWRGDWPRPPRLLTRPEPVETMALLPDHPPVWFTWRGVRRRVRRADGPERIRGEWWKRDAELVAVRDYYRVEDDAGERYLLFRSGDGEHPESGSQRWFVHGIFG</sequence>
<dbReference type="SUPFAM" id="SSF56672">
    <property type="entry name" value="DNA/RNA polymerases"/>
    <property type="match status" value="1"/>
</dbReference>
<evidence type="ECO:0000256" key="4">
    <source>
        <dbReference type="ARBA" id="ARBA00012417"/>
    </source>
</evidence>
<evidence type="ECO:0000256" key="5">
    <source>
        <dbReference type="ARBA" id="ARBA00022763"/>
    </source>
</evidence>
<comment type="cofactor">
    <cofactor evidence="1">
        <name>Mg(2+)</name>
        <dbReference type="ChEBI" id="CHEBI:18420"/>
    </cofactor>
</comment>
<comment type="function">
    <text evidence="6">Poorly processive, error-prone DNA polymerase involved in untargeted mutagenesis. Copies undamaged DNA at stalled replication forks, which arise in vivo from mismatched or misaligned primer ends. These misaligned primers can be extended by PolIV. Exhibits no 3'-5' exonuclease (proofreading) activity. May be involved in translesional synthesis, in conjunction with the beta clamp from PolIII.</text>
</comment>
<dbReference type="EC" id="2.7.7.7" evidence="4"/>
<gene>
    <name evidence="10" type="ORF">BG36_09050</name>
</gene>
<name>A0A011UG43_9HYPH</name>
<dbReference type="Pfam" id="PF00817">
    <property type="entry name" value="IMS"/>
    <property type="match status" value="1"/>
</dbReference>
<dbReference type="InterPro" id="IPR050356">
    <property type="entry name" value="SulA_CellDiv_inhibitor"/>
</dbReference>
<proteinExistence type="inferred from homology"/>
<evidence type="ECO:0000256" key="6">
    <source>
        <dbReference type="ARBA" id="ARBA00025589"/>
    </source>
</evidence>
<dbReference type="CDD" id="cd03468">
    <property type="entry name" value="PolY_like"/>
    <property type="match status" value="1"/>
</dbReference>
<evidence type="ECO:0000256" key="3">
    <source>
        <dbReference type="ARBA" id="ARBA00011245"/>
    </source>
</evidence>
<evidence type="ECO:0000313" key="10">
    <source>
        <dbReference type="EMBL" id="EXL04863.1"/>
    </source>
</evidence>
<dbReference type="AlphaFoldDB" id="A0A011UG43"/>
<dbReference type="GO" id="GO:0006281">
    <property type="term" value="P:DNA repair"/>
    <property type="evidence" value="ECO:0007669"/>
    <property type="project" value="InterPro"/>
</dbReference>
<dbReference type="InterPro" id="IPR017961">
    <property type="entry name" value="DNA_pol_Y-fam_little_finger"/>
</dbReference>
<comment type="similarity">
    <text evidence="2">Belongs to the DNA polymerase type-Y family.</text>
</comment>
<dbReference type="PANTHER" id="PTHR35369:SF2">
    <property type="entry name" value="BLR3025 PROTEIN"/>
    <property type="match status" value="1"/>
</dbReference>
<evidence type="ECO:0000256" key="1">
    <source>
        <dbReference type="ARBA" id="ARBA00001946"/>
    </source>
</evidence>
<dbReference type="Gene3D" id="3.40.1170.60">
    <property type="match status" value="1"/>
</dbReference>
<evidence type="ECO:0000313" key="11">
    <source>
        <dbReference type="Proteomes" id="UP000019849"/>
    </source>
</evidence>
<reference evidence="10 11" key="1">
    <citation type="submission" date="2014-02" db="EMBL/GenBank/DDBJ databases">
        <title>Aquamicrobium defluvii Genome sequencing.</title>
        <authorList>
            <person name="Wang X."/>
        </authorList>
    </citation>
    <scope>NUCLEOTIDE SEQUENCE [LARGE SCALE GENOMIC DNA]</scope>
    <source>
        <strain evidence="10 11">W13Z1</strain>
    </source>
</reference>
<organism evidence="10 11">
    <name type="scientific">Aquamicrobium defluvii</name>
    <dbReference type="NCBI Taxonomy" id="69279"/>
    <lineage>
        <taxon>Bacteria</taxon>
        <taxon>Pseudomonadati</taxon>
        <taxon>Pseudomonadota</taxon>
        <taxon>Alphaproteobacteria</taxon>
        <taxon>Hyphomicrobiales</taxon>
        <taxon>Phyllobacteriaceae</taxon>
        <taxon>Aquamicrobium</taxon>
    </lineage>
</organism>
<dbReference type="eggNOG" id="COG0389">
    <property type="taxonomic scope" value="Bacteria"/>
</dbReference>
<dbReference type="STRING" id="69279.BG36_09050"/>
<dbReference type="PATRIC" id="fig|69279.3.peg.2908"/>
<dbReference type="PANTHER" id="PTHR35369">
    <property type="entry name" value="BLR3025 PROTEIN-RELATED"/>
    <property type="match status" value="1"/>
</dbReference>
<evidence type="ECO:0000259" key="9">
    <source>
        <dbReference type="Pfam" id="PF11799"/>
    </source>
</evidence>
<dbReference type="EMBL" id="JENY01000020">
    <property type="protein sequence ID" value="EXL04863.1"/>
    <property type="molecule type" value="Genomic_DNA"/>
</dbReference>
<dbReference type="InterPro" id="IPR043502">
    <property type="entry name" value="DNA/RNA_pol_sf"/>
</dbReference>
<accession>A0A011UG43</accession>
<feature type="domain" description="DNA polymerase Y-family little finger" evidence="9">
    <location>
        <begin position="247"/>
        <end position="343"/>
    </location>
</feature>
<evidence type="ECO:0000256" key="2">
    <source>
        <dbReference type="ARBA" id="ARBA00010945"/>
    </source>
</evidence>